<dbReference type="AlphaFoldDB" id="A0A9Q3GNA4"/>
<keyword evidence="3" id="KW-1185">Reference proteome</keyword>
<feature type="region of interest" description="Disordered" evidence="1">
    <location>
        <begin position="1"/>
        <end position="55"/>
    </location>
</feature>
<feature type="compositionally biased region" description="Acidic residues" evidence="1">
    <location>
        <begin position="19"/>
        <end position="32"/>
    </location>
</feature>
<organism evidence="2 3">
    <name type="scientific">Austropuccinia psidii MF-1</name>
    <dbReference type="NCBI Taxonomy" id="1389203"/>
    <lineage>
        <taxon>Eukaryota</taxon>
        <taxon>Fungi</taxon>
        <taxon>Dikarya</taxon>
        <taxon>Basidiomycota</taxon>
        <taxon>Pucciniomycotina</taxon>
        <taxon>Pucciniomycetes</taxon>
        <taxon>Pucciniales</taxon>
        <taxon>Sphaerophragmiaceae</taxon>
        <taxon>Austropuccinia</taxon>
    </lineage>
</organism>
<evidence type="ECO:0000313" key="2">
    <source>
        <dbReference type="EMBL" id="MBW0473080.1"/>
    </source>
</evidence>
<comment type="caution">
    <text evidence="2">The sequence shown here is derived from an EMBL/GenBank/DDBJ whole genome shotgun (WGS) entry which is preliminary data.</text>
</comment>
<dbReference type="OrthoDB" id="122605at2759"/>
<accession>A0A9Q3GNA4</accession>
<proteinExistence type="predicted"/>
<gene>
    <name evidence="2" type="ORF">O181_012795</name>
</gene>
<evidence type="ECO:0000313" key="3">
    <source>
        <dbReference type="Proteomes" id="UP000765509"/>
    </source>
</evidence>
<name>A0A9Q3GNA4_9BASI</name>
<evidence type="ECO:0000256" key="1">
    <source>
        <dbReference type="SAM" id="MobiDB-lite"/>
    </source>
</evidence>
<sequence length="137" mass="14980">MGGGKRANKIKLILRNNSEEQDNSVEEEEFDCTEAAPAPVGASQGTGGPALDQCNQSEPSLLETIQQMTQSLANLQASSSSTASITPAFNTPFIKAPDCFDGTQPFKVRSFIQSFQLIFHNHQANFSEYRKKFLYAA</sequence>
<protein>
    <submittedName>
        <fullName evidence="2">Uncharacterized protein</fullName>
    </submittedName>
</protein>
<reference evidence="2" key="1">
    <citation type="submission" date="2021-03" db="EMBL/GenBank/DDBJ databases">
        <title>Draft genome sequence of rust myrtle Austropuccinia psidii MF-1, a brazilian biotype.</title>
        <authorList>
            <person name="Quecine M.C."/>
            <person name="Pachon D.M.R."/>
            <person name="Bonatelli M.L."/>
            <person name="Correr F.H."/>
            <person name="Franceschini L.M."/>
            <person name="Leite T.F."/>
            <person name="Margarido G.R.A."/>
            <person name="Almeida C.A."/>
            <person name="Ferrarezi J.A."/>
            <person name="Labate C.A."/>
        </authorList>
    </citation>
    <scope>NUCLEOTIDE SEQUENCE</scope>
    <source>
        <strain evidence="2">MF-1</strain>
    </source>
</reference>
<dbReference type="EMBL" id="AVOT02003293">
    <property type="protein sequence ID" value="MBW0473080.1"/>
    <property type="molecule type" value="Genomic_DNA"/>
</dbReference>
<dbReference type="Proteomes" id="UP000765509">
    <property type="component" value="Unassembled WGS sequence"/>
</dbReference>